<evidence type="ECO:0000256" key="1">
    <source>
        <dbReference type="SAM" id="Coils"/>
    </source>
</evidence>
<organism evidence="3 4">
    <name type="scientific">Chryseobacterium pyrolae</name>
    <dbReference type="NCBI Taxonomy" id="2987481"/>
    <lineage>
        <taxon>Bacteria</taxon>
        <taxon>Pseudomonadati</taxon>
        <taxon>Bacteroidota</taxon>
        <taxon>Flavobacteriia</taxon>
        <taxon>Flavobacteriales</taxon>
        <taxon>Weeksellaceae</taxon>
        <taxon>Chryseobacterium group</taxon>
        <taxon>Chryseobacterium</taxon>
    </lineage>
</organism>
<protein>
    <submittedName>
        <fullName evidence="3">Trigger factor</fullName>
    </submittedName>
</protein>
<keyword evidence="1" id="KW-0175">Coiled coil</keyword>
<feature type="domain" description="Trigger factor ribosome-binding bacterial" evidence="2">
    <location>
        <begin position="1"/>
        <end position="145"/>
    </location>
</feature>
<evidence type="ECO:0000313" key="4">
    <source>
        <dbReference type="Proteomes" id="UP001142057"/>
    </source>
</evidence>
<dbReference type="Proteomes" id="UP001142057">
    <property type="component" value="Unassembled WGS sequence"/>
</dbReference>
<name>A0ABT2IGG5_9FLAO</name>
<dbReference type="InterPro" id="IPR008881">
    <property type="entry name" value="Trigger_fac_ribosome-bd_bac"/>
</dbReference>
<dbReference type="PANTHER" id="PTHR30560:SF3">
    <property type="entry name" value="TRIGGER FACTOR-LIKE PROTEIN TIG, CHLOROPLASTIC"/>
    <property type="match status" value="1"/>
</dbReference>
<keyword evidence="4" id="KW-1185">Reference proteome</keyword>
<dbReference type="InterPro" id="IPR027304">
    <property type="entry name" value="Trigger_fact/SurA_dom_sf"/>
</dbReference>
<evidence type="ECO:0000259" key="2">
    <source>
        <dbReference type="Pfam" id="PF05697"/>
    </source>
</evidence>
<feature type="coiled-coil region" evidence="1">
    <location>
        <begin position="321"/>
        <end position="348"/>
    </location>
</feature>
<dbReference type="PANTHER" id="PTHR30560">
    <property type="entry name" value="TRIGGER FACTOR CHAPERONE AND PEPTIDYL-PROLYL CIS/TRANS ISOMERASE"/>
    <property type="match status" value="1"/>
</dbReference>
<reference evidence="3" key="1">
    <citation type="submission" date="2022-08" db="EMBL/GenBank/DDBJ databases">
        <title>Chryseobacterium antibioticum,isolated from the rhizosphere soil of Pyrola in Tibet.</title>
        <authorList>
            <person name="Kan Y."/>
        </authorList>
    </citation>
    <scope>NUCLEOTIDE SEQUENCE</scope>
    <source>
        <strain evidence="3">Pc2-12</strain>
    </source>
</reference>
<evidence type="ECO:0000313" key="3">
    <source>
        <dbReference type="EMBL" id="MCT2407719.1"/>
    </source>
</evidence>
<accession>A0ABT2IGG5</accession>
<comment type="caution">
    <text evidence="3">The sequence shown here is derived from an EMBL/GenBank/DDBJ whole genome shotgun (WGS) entry which is preliminary data.</text>
</comment>
<dbReference type="InterPro" id="IPR036611">
    <property type="entry name" value="Trigger_fac_ribosome-bd_sf"/>
</dbReference>
<proteinExistence type="predicted"/>
<dbReference type="RefSeq" id="WP_259828849.1">
    <property type="nucleotide sequence ID" value="NZ_JANZQH010000003.1"/>
</dbReference>
<sequence>MKVTAQNHDDVSALLTVTLEKSDYKEKVDKQLINYAKNAQVPGFRKGKVPLSMVKKQYEAGIAFEEINKQVSDALNNYVNDNKLRLVGQPVPQPVNQLDYNAEQIEVAFEVGYEPEFTIDLAKYEAPHYKVEASDKEITKSIENMQKRFAEQVPQDKIGKDSYVALEISQVVEEDAEGEHHHQPKNVTITAENKEAFKLVKALKMDGSVKVSKETLAGDEELAKELGFTKEEVEHLHHAEVEVKVKDFYALNLAELNQELFDKVYGEGTITSEEELKEKVKSELDEYFQQNADVHYVNKVLEQVTEKEEVKLPENFLVKWLLFSNQNIQSEEQAKEILEAEKSQLRYQIIEGKLMTDNEIKLDYADVLAQAEQLVKNQLAIYGIHHLGDEEIQKYAVEMLKDQEQVRQISSEVAMAKLKDVILEKGGKKETKISHDEFLEELKK</sequence>
<gene>
    <name evidence="3" type="ORF">NZD88_09240</name>
</gene>
<dbReference type="EMBL" id="JANZQH010000003">
    <property type="protein sequence ID" value="MCT2407719.1"/>
    <property type="molecule type" value="Genomic_DNA"/>
</dbReference>
<dbReference type="InterPro" id="IPR005215">
    <property type="entry name" value="Trig_fac"/>
</dbReference>
<dbReference type="InterPro" id="IPR037041">
    <property type="entry name" value="Trigger_fac_C_sf"/>
</dbReference>
<dbReference type="Gene3D" id="1.10.3120.10">
    <property type="entry name" value="Trigger factor, C-terminal domain"/>
    <property type="match status" value="1"/>
</dbReference>
<dbReference type="Pfam" id="PF05697">
    <property type="entry name" value="Trigger_N"/>
    <property type="match status" value="1"/>
</dbReference>
<dbReference type="Gene3D" id="3.30.70.1050">
    <property type="entry name" value="Trigger factor ribosome-binding domain"/>
    <property type="match status" value="1"/>
</dbReference>
<dbReference type="SUPFAM" id="SSF102735">
    <property type="entry name" value="Trigger factor ribosome-binding domain"/>
    <property type="match status" value="1"/>
</dbReference>
<dbReference type="SUPFAM" id="SSF109998">
    <property type="entry name" value="Triger factor/SurA peptide-binding domain-like"/>
    <property type="match status" value="1"/>
</dbReference>